<dbReference type="PANTHER" id="PTHR34223">
    <property type="entry name" value="OS11G0201299 PROTEIN"/>
    <property type="match status" value="1"/>
</dbReference>
<sequence>MEEDQDSDYVGCRPVLLSDEEHKSYNGFFDHSLAGTGSSDGDEVLSRFHSSDEQRENERNHYSARSDYSDERHWPEGVQSSPKRQKTPEVDRISNLPDSIIHHILSFLLAEDAVKTGVLSKRWKYLWTCAPKLTFRHNPHHLGFSRQRFFRRFVEELSLKFCRSNDYCYHDYQYRIPQFVFNSSSLTKLSTSKCYYAPNGQICWTSLKVLTIEHADLSNDVLQKILAGSPMLKYLKLHDCWVITGIYISSSSVLEYLEVRRCEHITRIGASSNSSLAKLVLKEMRNDEDEEDNNVIEISCPNLKSVEISGCWFQKICRLLDVSSLINACLTFELEVSQFDYIDIPKELLEKIKHVKKITLGSYCVQSSGDCPLHCLAAVVNA</sequence>
<name>A0AAV5LW01_9ROSI</name>
<dbReference type="InterPro" id="IPR036047">
    <property type="entry name" value="F-box-like_dom_sf"/>
</dbReference>
<dbReference type="EMBL" id="BPVZ01000148">
    <property type="protein sequence ID" value="GKV41279.1"/>
    <property type="molecule type" value="Genomic_DNA"/>
</dbReference>
<proteinExistence type="predicted"/>
<evidence type="ECO:0000256" key="1">
    <source>
        <dbReference type="SAM" id="MobiDB-lite"/>
    </source>
</evidence>
<dbReference type="InterPro" id="IPR032675">
    <property type="entry name" value="LRR_dom_sf"/>
</dbReference>
<dbReference type="CDD" id="cd22160">
    <property type="entry name" value="F-box_AtFBL13-like"/>
    <property type="match status" value="1"/>
</dbReference>
<accession>A0AAV5LW01</accession>
<dbReference type="InterPro" id="IPR055411">
    <property type="entry name" value="LRR_FXL15/At3g58940/PEG3-like"/>
</dbReference>
<evidence type="ECO:0000313" key="3">
    <source>
        <dbReference type="EMBL" id="GKV41279.1"/>
    </source>
</evidence>
<reference evidence="3 4" key="1">
    <citation type="journal article" date="2021" name="Commun. Biol.">
        <title>The genome of Shorea leprosula (Dipterocarpaceae) highlights the ecological relevance of drought in aseasonal tropical rainforests.</title>
        <authorList>
            <person name="Ng K.K.S."/>
            <person name="Kobayashi M.J."/>
            <person name="Fawcett J.A."/>
            <person name="Hatakeyama M."/>
            <person name="Paape T."/>
            <person name="Ng C.H."/>
            <person name="Ang C.C."/>
            <person name="Tnah L.H."/>
            <person name="Lee C.T."/>
            <person name="Nishiyama T."/>
            <person name="Sese J."/>
            <person name="O'Brien M.J."/>
            <person name="Copetti D."/>
            <person name="Mohd Noor M.I."/>
            <person name="Ong R.C."/>
            <person name="Putra M."/>
            <person name="Sireger I.Z."/>
            <person name="Indrioko S."/>
            <person name="Kosugi Y."/>
            <person name="Izuno A."/>
            <person name="Isagi Y."/>
            <person name="Lee S.L."/>
            <person name="Shimizu K.K."/>
        </authorList>
    </citation>
    <scope>NUCLEOTIDE SEQUENCE [LARGE SCALE GENOMIC DNA]</scope>
    <source>
        <strain evidence="3">214</strain>
    </source>
</reference>
<organism evidence="3 4">
    <name type="scientific">Rubroshorea leprosula</name>
    <dbReference type="NCBI Taxonomy" id="152421"/>
    <lineage>
        <taxon>Eukaryota</taxon>
        <taxon>Viridiplantae</taxon>
        <taxon>Streptophyta</taxon>
        <taxon>Embryophyta</taxon>
        <taxon>Tracheophyta</taxon>
        <taxon>Spermatophyta</taxon>
        <taxon>Magnoliopsida</taxon>
        <taxon>eudicotyledons</taxon>
        <taxon>Gunneridae</taxon>
        <taxon>Pentapetalae</taxon>
        <taxon>rosids</taxon>
        <taxon>malvids</taxon>
        <taxon>Malvales</taxon>
        <taxon>Dipterocarpaceae</taxon>
        <taxon>Rubroshorea</taxon>
    </lineage>
</organism>
<dbReference type="Proteomes" id="UP001054252">
    <property type="component" value="Unassembled WGS sequence"/>
</dbReference>
<feature type="region of interest" description="Disordered" evidence="1">
    <location>
        <begin position="28"/>
        <end position="90"/>
    </location>
</feature>
<comment type="caution">
    <text evidence="3">The sequence shown here is derived from an EMBL/GenBank/DDBJ whole genome shotgun (WGS) entry which is preliminary data.</text>
</comment>
<dbReference type="PANTHER" id="PTHR34223:SF51">
    <property type="entry name" value="OS06G0556300 PROTEIN"/>
    <property type="match status" value="1"/>
</dbReference>
<dbReference type="Gene3D" id="3.80.10.10">
    <property type="entry name" value="Ribonuclease Inhibitor"/>
    <property type="match status" value="1"/>
</dbReference>
<dbReference type="SUPFAM" id="SSF52047">
    <property type="entry name" value="RNI-like"/>
    <property type="match status" value="1"/>
</dbReference>
<protein>
    <recommendedName>
        <fullName evidence="2">F-box domain-containing protein</fullName>
    </recommendedName>
</protein>
<dbReference type="AlphaFoldDB" id="A0AAV5LW01"/>
<evidence type="ECO:0000259" key="2">
    <source>
        <dbReference type="PROSITE" id="PS50181"/>
    </source>
</evidence>
<dbReference type="PROSITE" id="PS50181">
    <property type="entry name" value="FBOX"/>
    <property type="match status" value="1"/>
</dbReference>
<dbReference type="InterPro" id="IPR053197">
    <property type="entry name" value="F-box_SCFL_complex_component"/>
</dbReference>
<dbReference type="Pfam" id="PF24758">
    <property type="entry name" value="LRR_At5g56370"/>
    <property type="match status" value="1"/>
</dbReference>
<dbReference type="Gene3D" id="1.20.1280.50">
    <property type="match status" value="1"/>
</dbReference>
<keyword evidence="4" id="KW-1185">Reference proteome</keyword>
<dbReference type="InterPro" id="IPR053781">
    <property type="entry name" value="F-box_AtFBL13-like"/>
</dbReference>
<dbReference type="InterPro" id="IPR001810">
    <property type="entry name" value="F-box_dom"/>
</dbReference>
<gene>
    <name evidence="3" type="ORF">SLEP1_g48832</name>
</gene>
<dbReference type="SUPFAM" id="SSF81383">
    <property type="entry name" value="F-box domain"/>
    <property type="match status" value="1"/>
</dbReference>
<feature type="compositionally biased region" description="Basic and acidic residues" evidence="1">
    <location>
        <begin position="44"/>
        <end position="61"/>
    </location>
</feature>
<dbReference type="Pfam" id="PF00646">
    <property type="entry name" value="F-box"/>
    <property type="match status" value="1"/>
</dbReference>
<evidence type="ECO:0000313" key="4">
    <source>
        <dbReference type="Proteomes" id="UP001054252"/>
    </source>
</evidence>
<feature type="domain" description="F-box" evidence="2">
    <location>
        <begin position="90"/>
        <end position="138"/>
    </location>
</feature>